<dbReference type="PRINTS" id="PR00033">
    <property type="entry name" value="HTHASNC"/>
</dbReference>
<keyword evidence="1" id="KW-0805">Transcription regulation</keyword>
<keyword evidence="3" id="KW-0804">Transcription</keyword>
<organism evidence="5 6">
    <name type="scientific">Thermoproteus tenax (strain ATCC 35583 / DSM 2078 / JCM 9277 / NBRC 100435 / Kra 1)</name>
    <dbReference type="NCBI Taxonomy" id="768679"/>
    <lineage>
        <taxon>Archaea</taxon>
        <taxon>Thermoproteota</taxon>
        <taxon>Thermoprotei</taxon>
        <taxon>Thermoproteales</taxon>
        <taxon>Thermoproteaceae</taxon>
        <taxon>Thermoproteus</taxon>
    </lineage>
</organism>
<evidence type="ECO:0000256" key="1">
    <source>
        <dbReference type="ARBA" id="ARBA00023015"/>
    </source>
</evidence>
<name>G4RPB7_THETK</name>
<dbReference type="InterPro" id="IPR036388">
    <property type="entry name" value="WH-like_DNA-bd_sf"/>
</dbReference>
<proteinExistence type="predicted"/>
<sequence length="238" mass="26515">MNQIAHLLRALGLDEKDLSIYALLVEQGPLTAREIAEKAGVPYTKVYERLQALSKLGFVEKLEGRPAKFSARPPAELYRSLVSLTSALLKSVKEFMDVLQTLYEAKHGAASTTFIALIRGDKIFELVQEIIRSSEVAVYLAVPYPELASPGIVETIVEESKRIEIKVLATKRIAQFMDLPPRVEVRALDDMFGGGVLGNSALLVVKHRDGLLGVHSNEKYLLEVAKTYFNYLWERAKA</sequence>
<dbReference type="RefSeq" id="WP_014126668.1">
    <property type="nucleotide sequence ID" value="NC_016070.1"/>
</dbReference>
<evidence type="ECO:0000259" key="4">
    <source>
        <dbReference type="Pfam" id="PF01978"/>
    </source>
</evidence>
<accession>G4RPB7</accession>
<dbReference type="PaxDb" id="768679-TTX_0757"/>
<evidence type="ECO:0000256" key="3">
    <source>
        <dbReference type="ARBA" id="ARBA00023163"/>
    </source>
</evidence>
<dbReference type="SUPFAM" id="SSF46785">
    <property type="entry name" value="Winged helix' DNA-binding domain"/>
    <property type="match status" value="1"/>
</dbReference>
<dbReference type="AlphaFoldDB" id="G4RPB7"/>
<dbReference type="Pfam" id="PF01978">
    <property type="entry name" value="TrmB"/>
    <property type="match status" value="1"/>
</dbReference>
<dbReference type="InterPro" id="IPR000485">
    <property type="entry name" value="AsnC-type_HTH_dom"/>
</dbReference>
<dbReference type="InterPro" id="IPR002831">
    <property type="entry name" value="Tscrpt_reg_TrmB_N"/>
</dbReference>
<protein>
    <submittedName>
        <fullName evidence="5">Transcriptional regulator</fullName>
    </submittedName>
</protein>
<reference evidence="5 6" key="1">
    <citation type="journal article" date="2011" name="PLoS ONE">
        <title>The complete genome sequence of Thermoproteus tenax: a physiologically versatile member of the Crenarchaeota.</title>
        <authorList>
            <person name="Siebers B."/>
            <person name="Zaparty M."/>
            <person name="Raddatz G."/>
            <person name="Tjaden B."/>
            <person name="Albers S.V."/>
            <person name="Bell S.D."/>
            <person name="Blombach F."/>
            <person name="Kletzin A."/>
            <person name="Kyrpides N."/>
            <person name="Lanz C."/>
            <person name="Plagens A."/>
            <person name="Rampp M."/>
            <person name="Rosinus A."/>
            <person name="von Jan M."/>
            <person name="Makarova K.S."/>
            <person name="Klenk H.P."/>
            <person name="Schuster S.C."/>
            <person name="Hensel R."/>
        </authorList>
    </citation>
    <scope>NUCLEOTIDE SEQUENCE [LARGE SCALE GENOMIC DNA]</scope>
    <source>
        <strain evidence="6">ATCC 35583 / DSM 2078 / JCM 9277 / NBRC 100435 / Kra 1</strain>
    </source>
</reference>
<dbReference type="Gene3D" id="1.10.10.10">
    <property type="entry name" value="Winged helix-like DNA-binding domain superfamily/Winged helix DNA-binding domain"/>
    <property type="match status" value="1"/>
</dbReference>
<evidence type="ECO:0000256" key="2">
    <source>
        <dbReference type="ARBA" id="ARBA00023125"/>
    </source>
</evidence>
<dbReference type="EMBL" id="FN869859">
    <property type="protein sequence ID" value="CCC81412.1"/>
    <property type="molecule type" value="Genomic_DNA"/>
</dbReference>
<dbReference type="CDD" id="cd00090">
    <property type="entry name" value="HTH_ARSR"/>
    <property type="match status" value="1"/>
</dbReference>
<dbReference type="PATRIC" id="fig|768679.9.peg.767"/>
<dbReference type="PANTHER" id="PTHR34293">
    <property type="entry name" value="HTH-TYPE TRANSCRIPTIONAL REGULATOR TRMBL2"/>
    <property type="match status" value="1"/>
</dbReference>
<dbReference type="InterPro" id="IPR011991">
    <property type="entry name" value="ArsR-like_HTH"/>
</dbReference>
<dbReference type="InterPro" id="IPR019888">
    <property type="entry name" value="Tscrpt_reg_AsnC-like"/>
</dbReference>
<dbReference type="SMART" id="SM00344">
    <property type="entry name" value="HTH_ASNC"/>
    <property type="match status" value="1"/>
</dbReference>
<dbReference type="HOGENOM" id="CLU_096706_0_0_2"/>
<dbReference type="KEGG" id="ttn:TTX_0757"/>
<dbReference type="Proteomes" id="UP000002654">
    <property type="component" value="Chromosome"/>
</dbReference>
<dbReference type="GeneID" id="11261649"/>
<dbReference type="InterPro" id="IPR036390">
    <property type="entry name" value="WH_DNA-bd_sf"/>
</dbReference>
<keyword evidence="2" id="KW-0238">DNA-binding</keyword>
<gene>
    <name evidence="5" type="ordered locus">TTX_0757</name>
</gene>
<dbReference type="eggNOG" id="arCOG02037">
    <property type="taxonomic scope" value="Archaea"/>
</dbReference>
<evidence type="ECO:0000313" key="6">
    <source>
        <dbReference type="Proteomes" id="UP000002654"/>
    </source>
</evidence>
<dbReference type="STRING" id="768679.TTX_0757"/>
<keyword evidence="6" id="KW-1185">Reference proteome</keyword>
<dbReference type="PANTHER" id="PTHR34293:SF1">
    <property type="entry name" value="HTH-TYPE TRANSCRIPTIONAL REGULATOR TRMBL2"/>
    <property type="match status" value="1"/>
</dbReference>
<dbReference type="GO" id="GO:0043565">
    <property type="term" value="F:sequence-specific DNA binding"/>
    <property type="evidence" value="ECO:0007669"/>
    <property type="project" value="InterPro"/>
</dbReference>
<dbReference type="InterPro" id="IPR051797">
    <property type="entry name" value="TrmB-like"/>
</dbReference>
<dbReference type="OrthoDB" id="30795at2157"/>
<feature type="domain" description="Transcription regulator TrmB N-terminal" evidence="4">
    <location>
        <begin position="8"/>
        <end position="74"/>
    </location>
</feature>
<evidence type="ECO:0000313" key="5">
    <source>
        <dbReference type="EMBL" id="CCC81412.1"/>
    </source>
</evidence>